<dbReference type="InterPro" id="IPR015815">
    <property type="entry name" value="HIBADH-related"/>
</dbReference>
<dbReference type="Gene3D" id="1.10.1040.10">
    <property type="entry name" value="N-(1-d-carboxylethyl)-l-norvaline Dehydrogenase, domain 2"/>
    <property type="match status" value="1"/>
</dbReference>
<evidence type="ECO:0000259" key="5">
    <source>
        <dbReference type="Pfam" id="PF03446"/>
    </source>
</evidence>
<comment type="caution">
    <text evidence="7">The sequence shown here is derived from an EMBL/GenBank/DDBJ whole genome shotgun (WGS) entry which is preliminary data.</text>
</comment>
<evidence type="ECO:0000259" key="6">
    <source>
        <dbReference type="Pfam" id="PF14833"/>
    </source>
</evidence>
<dbReference type="GO" id="GO:0051287">
    <property type="term" value="F:NAD binding"/>
    <property type="evidence" value="ECO:0007669"/>
    <property type="project" value="InterPro"/>
</dbReference>
<proteinExistence type="predicted"/>
<keyword evidence="2" id="KW-0520">NAD</keyword>
<name>A0A365UBM2_9RHOB</name>
<reference evidence="7 8" key="1">
    <citation type="submission" date="2018-07" db="EMBL/GenBank/DDBJ databases">
        <title>Rhodosalinus sp. strain E84T genomic sequence and assembly.</title>
        <authorList>
            <person name="Liu Z.-W."/>
            <person name="Lu D.-C."/>
        </authorList>
    </citation>
    <scope>NUCLEOTIDE SEQUENCE [LARGE SCALE GENOMIC DNA]</scope>
    <source>
        <strain evidence="7 8">E84</strain>
    </source>
</reference>
<dbReference type="Pfam" id="PF03446">
    <property type="entry name" value="NAD_binding_2"/>
    <property type="match status" value="1"/>
</dbReference>
<protein>
    <submittedName>
        <fullName evidence="7">NAD(P)-dependent oxidoreductase</fullName>
    </submittedName>
</protein>
<dbReference type="PANTHER" id="PTHR43060:SF15">
    <property type="entry name" value="3-HYDROXYISOBUTYRATE DEHYDROGENASE-LIKE 1, MITOCHONDRIAL-RELATED"/>
    <property type="match status" value="1"/>
</dbReference>
<dbReference type="GO" id="GO:0016491">
    <property type="term" value="F:oxidoreductase activity"/>
    <property type="evidence" value="ECO:0007669"/>
    <property type="project" value="UniProtKB-KW"/>
</dbReference>
<dbReference type="InterPro" id="IPR036291">
    <property type="entry name" value="NAD(P)-bd_dom_sf"/>
</dbReference>
<dbReference type="InterPro" id="IPR013328">
    <property type="entry name" value="6PGD_dom2"/>
</dbReference>
<dbReference type="SUPFAM" id="SSF51735">
    <property type="entry name" value="NAD(P)-binding Rossmann-fold domains"/>
    <property type="match status" value="1"/>
</dbReference>
<keyword evidence="4" id="KW-1133">Transmembrane helix</keyword>
<organism evidence="7 8">
    <name type="scientific">Rhodosalinus halophilus</name>
    <dbReference type="NCBI Taxonomy" id="2259333"/>
    <lineage>
        <taxon>Bacteria</taxon>
        <taxon>Pseudomonadati</taxon>
        <taxon>Pseudomonadota</taxon>
        <taxon>Alphaproteobacteria</taxon>
        <taxon>Rhodobacterales</taxon>
        <taxon>Paracoccaceae</taxon>
        <taxon>Rhodosalinus</taxon>
    </lineage>
</organism>
<evidence type="ECO:0000256" key="2">
    <source>
        <dbReference type="ARBA" id="ARBA00023027"/>
    </source>
</evidence>
<feature type="domain" description="3-hydroxyisobutyrate dehydrogenase-like NAD-binding" evidence="6">
    <location>
        <begin position="168"/>
        <end position="285"/>
    </location>
</feature>
<keyword evidence="4" id="KW-0812">Transmembrane</keyword>
<dbReference type="Proteomes" id="UP000253370">
    <property type="component" value="Unassembled WGS sequence"/>
</dbReference>
<dbReference type="InterPro" id="IPR008927">
    <property type="entry name" value="6-PGluconate_DH-like_C_sf"/>
</dbReference>
<dbReference type="InterPro" id="IPR006115">
    <property type="entry name" value="6PGDH_NADP-bd"/>
</dbReference>
<dbReference type="GO" id="GO:0050661">
    <property type="term" value="F:NADP binding"/>
    <property type="evidence" value="ECO:0007669"/>
    <property type="project" value="InterPro"/>
</dbReference>
<evidence type="ECO:0000256" key="3">
    <source>
        <dbReference type="PIRSR" id="PIRSR000103-1"/>
    </source>
</evidence>
<feature type="transmembrane region" description="Helical" evidence="4">
    <location>
        <begin position="6"/>
        <end position="25"/>
    </location>
</feature>
<evidence type="ECO:0000256" key="1">
    <source>
        <dbReference type="ARBA" id="ARBA00023002"/>
    </source>
</evidence>
<feature type="active site" evidence="3">
    <location>
        <position position="174"/>
    </location>
</feature>
<accession>A0A365UBM2</accession>
<gene>
    <name evidence="7" type="ORF">DRV85_04610</name>
</gene>
<evidence type="ECO:0000256" key="4">
    <source>
        <dbReference type="SAM" id="Phobius"/>
    </source>
</evidence>
<dbReference type="AlphaFoldDB" id="A0A365UBM2"/>
<dbReference type="PANTHER" id="PTHR43060">
    <property type="entry name" value="3-HYDROXYISOBUTYRATE DEHYDROGENASE-LIKE 1, MITOCHONDRIAL-RELATED"/>
    <property type="match status" value="1"/>
</dbReference>
<sequence>MTEAPRIGFLGTGLMGLPMVLNLLAAGHRVTVWNRTAGKAAPAVEAGALVAETPAALATASDVVMACLTDASAVEAVLFGAGGVAEAAGPQLFVDLSSMHPETTQRLAERLRGATGMGWVDAPVSGGTPAAKAGSLTIMAGGSDEDVARARPLLAPLAARVTQMGPVGAGQMTKLVNQIISGCTMAVVAEAVNFARRSGVDATRLTEALAGGFADSKPFQLLAPRMAAEDFSDPLGTVAMMLKDLDTVAEVGAGHAALPMTDAARALMRESCEKGRADQDISTIALTLAERA</sequence>
<evidence type="ECO:0000313" key="7">
    <source>
        <dbReference type="EMBL" id="RBI86710.1"/>
    </source>
</evidence>
<dbReference type="OrthoDB" id="9812907at2"/>
<keyword evidence="4" id="KW-0472">Membrane</keyword>
<dbReference type="PIRSF" id="PIRSF000103">
    <property type="entry name" value="HIBADH"/>
    <property type="match status" value="1"/>
</dbReference>
<dbReference type="Pfam" id="PF14833">
    <property type="entry name" value="NAD_binding_11"/>
    <property type="match status" value="1"/>
</dbReference>
<dbReference type="InterPro" id="IPR029154">
    <property type="entry name" value="HIBADH-like_NADP-bd"/>
</dbReference>
<dbReference type="RefSeq" id="WP_113288260.1">
    <property type="nucleotide sequence ID" value="NZ_QNTQ01000004.1"/>
</dbReference>
<evidence type="ECO:0000313" key="8">
    <source>
        <dbReference type="Proteomes" id="UP000253370"/>
    </source>
</evidence>
<dbReference type="Gene3D" id="3.40.50.720">
    <property type="entry name" value="NAD(P)-binding Rossmann-like Domain"/>
    <property type="match status" value="1"/>
</dbReference>
<dbReference type="EMBL" id="QNTQ01000004">
    <property type="protein sequence ID" value="RBI86710.1"/>
    <property type="molecule type" value="Genomic_DNA"/>
</dbReference>
<keyword evidence="8" id="KW-1185">Reference proteome</keyword>
<dbReference type="SUPFAM" id="SSF48179">
    <property type="entry name" value="6-phosphogluconate dehydrogenase C-terminal domain-like"/>
    <property type="match status" value="1"/>
</dbReference>
<feature type="domain" description="6-phosphogluconate dehydrogenase NADP-binding" evidence="5">
    <location>
        <begin position="6"/>
        <end position="165"/>
    </location>
</feature>
<keyword evidence="1" id="KW-0560">Oxidoreductase</keyword>